<dbReference type="RefSeq" id="XP_001801061.1">
    <property type="nucleotide sequence ID" value="XM_001801009.1"/>
</dbReference>
<dbReference type="KEGG" id="pno:SNOG_10802"/>
<sequence length="218" mass="25579">MIPLEIRRMIYSYVLGGQVVHFWTWNGAPQARICWDKDGCNSDYIDWEYQRKGLRFDLALLRTCRSIYTEAVDYLYFANTFSIWNVDYVSPTIKLLSYYFLPQRLQLVRDLRIHWSFCPDSESWLEDWKAISKMKGLQRLHVTVTNPWLGRPGHSTDDTWRDKLTEIMAAVRNITAPGDFVLYVPDIKWLEWSADVDLGDSKCVFRMAEEPTGVSCIS</sequence>
<organism evidence="2 3">
    <name type="scientific">Phaeosphaeria nodorum (strain SN15 / ATCC MYA-4574 / FGSC 10173)</name>
    <name type="common">Glume blotch fungus</name>
    <name type="synonym">Parastagonospora nodorum</name>
    <dbReference type="NCBI Taxonomy" id="321614"/>
    <lineage>
        <taxon>Eukaryota</taxon>
        <taxon>Fungi</taxon>
        <taxon>Dikarya</taxon>
        <taxon>Ascomycota</taxon>
        <taxon>Pezizomycotina</taxon>
        <taxon>Dothideomycetes</taxon>
        <taxon>Pleosporomycetidae</taxon>
        <taxon>Pleosporales</taxon>
        <taxon>Pleosporineae</taxon>
        <taxon>Phaeosphaeriaceae</taxon>
        <taxon>Parastagonospora</taxon>
    </lineage>
</organism>
<dbReference type="eggNOG" id="ENOG502SSV2">
    <property type="taxonomic scope" value="Eukaryota"/>
</dbReference>
<evidence type="ECO:0000313" key="3">
    <source>
        <dbReference type="Proteomes" id="UP000001055"/>
    </source>
</evidence>
<dbReference type="OMA" id="DEWYRTW"/>
<dbReference type="InParanoid" id="Q0UBR2"/>
<dbReference type="InterPro" id="IPR056632">
    <property type="entry name" value="DUF7730"/>
</dbReference>
<reference evidence="3" key="1">
    <citation type="journal article" date="2007" name="Plant Cell">
        <title>Dothideomycete-plant interactions illuminated by genome sequencing and EST analysis of the wheat pathogen Stagonospora nodorum.</title>
        <authorList>
            <person name="Hane J.K."/>
            <person name="Lowe R.G."/>
            <person name="Solomon P.S."/>
            <person name="Tan K.C."/>
            <person name="Schoch C.L."/>
            <person name="Spatafora J.W."/>
            <person name="Crous P.W."/>
            <person name="Kodira C."/>
            <person name="Birren B.W."/>
            <person name="Galagan J.E."/>
            <person name="Torriani S.F."/>
            <person name="McDonald B.A."/>
            <person name="Oliver R.P."/>
        </authorList>
    </citation>
    <scope>NUCLEOTIDE SEQUENCE [LARGE SCALE GENOMIC DNA]</scope>
    <source>
        <strain evidence="3">SN15 / ATCC MYA-4574 / FGSC 10173</strain>
    </source>
</reference>
<dbReference type="Pfam" id="PF24864">
    <property type="entry name" value="DUF7730"/>
    <property type="match status" value="1"/>
</dbReference>
<name>Q0UBR2_PHANO</name>
<dbReference type="GeneID" id="5977968"/>
<evidence type="ECO:0000259" key="1">
    <source>
        <dbReference type="Pfam" id="PF24864"/>
    </source>
</evidence>
<feature type="domain" description="DUF7730" evidence="1">
    <location>
        <begin position="2"/>
        <end position="207"/>
    </location>
</feature>
<dbReference type="PANTHER" id="PTHR38790">
    <property type="entry name" value="2EXR DOMAIN-CONTAINING PROTEIN-RELATED"/>
    <property type="match status" value="1"/>
</dbReference>
<dbReference type="Proteomes" id="UP000001055">
    <property type="component" value="Unassembled WGS sequence"/>
</dbReference>
<dbReference type="PANTHER" id="PTHR38790:SF9">
    <property type="entry name" value="F-BOX DOMAIN-CONTAINING PROTEIN"/>
    <property type="match status" value="1"/>
</dbReference>
<accession>Q0UBR2</accession>
<protein>
    <recommendedName>
        <fullName evidence="1">DUF7730 domain-containing protein</fullName>
    </recommendedName>
</protein>
<dbReference type="VEuPathDB" id="FungiDB:JI435_108020"/>
<proteinExistence type="predicted"/>
<dbReference type="AlphaFoldDB" id="Q0UBR2"/>
<gene>
    <name evidence="2" type="ORF">SNOG_10802</name>
</gene>
<evidence type="ECO:0000313" key="2">
    <source>
        <dbReference type="EMBL" id="EAT82196.1"/>
    </source>
</evidence>
<dbReference type="EMBL" id="CH445341">
    <property type="protein sequence ID" value="EAT82196.1"/>
    <property type="molecule type" value="Genomic_DNA"/>
</dbReference>
<dbReference type="HOGENOM" id="CLU_075337_0_0_1"/>